<evidence type="ECO:0000313" key="3">
    <source>
        <dbReference type="Proteomes" id="UP000297245"/>
    </source>
</evidence>
<keyword evidence="3" id="KW-1185">Reference proteome</keyword>
<sequence length="186" mass="21120">MGHFNEKKSSNGPLHSLNTFTRRKRTRTPFFALLLPVFCFALVSFFPCGNDPDRQQTQQHHDQQLYAVCSSDGDNVYTVDKDNRVTECMVVYGADIVDSGSLVDVKQRFAERSVDLQEDDICFIPPGSILVPSFTDSHVHSLEYGFHRMLPLDEGDSIPGVVQLVKDYMLSNPDVYKILACCFYRQ</sequence>
<evidence type="ECO:0000313" key="2">
    <source>
        <dbReference type="EMBL" id="THU92872.1"/>
    </source>
</evidence>
<dbReference type="GO" id="GO:0016810">
    <property type="term" value="F:hydrolase activity, acting on carbon-nitrogen (but not peptide) bonds"/>
    <property type="evidence" value="ECO:0007669"/>
    <property type="project" value="InterPro"/>
</dbReference>
<dbReference type="AlphaFoldDB" id="A0A4S8LTL5"/>
<dbReference type="OrthoDB" id="3501663at2759"/>
<accession>A0A4S8LTL5</accession>
<dbReference type="Gene3D" id="2.30.40.10">
    <property type="entry name" value="Urease, subunit C, domain 1"/>
    <property type="match status" value="1"/>
</dbReference>
<name>A0A4S8LTL5_DENBC</name>
<evidence type="ECO:0000256" key="1">
    <source>
        <dbReference type="SAM" id="Phobius"/>
    </source>
</evidence>
<keyword evidence="1" id="KW-0812">Transmembrane</keyword>
<feature type="transmembrane region" description="Helical" evidence="1">
    <location>
        <begin position="30"/>
        <end position="47"/>
    </location>
</feature>
<organism evidence="2 3">
    <name type="scientific">Dendrothele bispora (strain CBS 962.96)</name>
    <dbReference type="NCBI Taxonomy" id="1314807"/>
    <lineage>
        <taxon>Eukaryota</taxon>
        <taxon>Fungi</taxon>
        <taxon>Dikarya</taxon>
        <taxon>Basidiomycota</taxon>
        <taxon>Agaricomycotina</taxon>
        <taxon>Agaricomycetes</taxon>
        <taxon>Agaricomycetidae</taxon>
        <taxon>Agaricales</taxon>
        <taxon>Agaricales incertae sedis</taxon>
        <taxon>Dendrothele</taxon>
    </lineage>
</organism>
<protein>
    <recommendedName>
        <fullName evidence="4">Amidohydrolase 3 domain-containing protein</fullName>
    </recommendedName>
</protein>
<dbReference type="Gene3D" id="3.20.20.140">
    <property type="entry name" value="Metal-dependent hydrolases"/>
    <property type="match status" value="1"/>
</dbReference>
<reference evidence="2 3" key="1">
    <citation type="journal article" date="2019" name="Nat. Ecol. Evol.">
        <title>Megaphylogeny resolves global patterns of mushroom evolution.</title>
        <authorList>
            <person name="Varga T."/>
            <person name="Krizsan K."/>
            <person name="Foldi C."/>
            <person name="Dima B."/>
            <person name="Sanchez-Garcia M."/>
            <person name="Sanchez-Ramirez S."/>
            <person name="Szollosi G.J."/>
            <person name="Szarkandi J.G."/>
            <person name="Papp V."/>
            <person name="Albert L."/>
            <person name="Andreopoulos W."/>
            <person name="Angelini C."/>
            <person name="Antonin V."/>
            <person name="Barry K.W."/>
            <person name="Bougher N.L."/>
            <person name="Buchanan P."/>
            <person name="Buyck B."/>
            <person name="Bense V."/>
            <person name="Catcheside P."/>
            <person name="Chovatia M."/>
            <person name="Cooper J."/>
            <person name="Damon W."/>
            <person name="Desjardin D."/>
            <person name="Finy P."/>
            <person name="Geml J."/>
            <person name="Haridas S."/>
            <person name="Hughes K."/>
            <person name="Justo A."/>
            <person name="Karasinski D."/>
            <person name="Kautmanova I."/>
            <person name="Kiss B."/>
            <person name="Kocsube S."/>
            <person name="Kotiranta H."/>
            <person name="LaButti K.M."/>
            <person name="Lechner B.E."/>
            <person name="Liimatainen K."/>
            <person name="Lipzen A."/>
            <person name="Lukacs Z."/>
            <person name="Mihaltcheva S."/>
            <person name="Morgado L.N."/>
            <person name="Niskanen T."/>
            <person name="Noordeloos M.E."/>
            <person name="Ohm R.A."/>
            <person name="Ortiz-Santana B."/>
            <person name="Ovrebo C."/>
            <person name="Racz N."/>
            <person name="Riley R."/>
            <person name="Savchenko A."/>
            <person name="Shiryaev A."/>
            <person name="Soop K."/>
            <person name="Spirin V."/>
            <person name="Szebenyi C."/>
            <person name="Tomsovsky M."/>
            <person name="Tulloss R.E."/>
            <person name="Uehling J."/>
            <person name="Grigoriev I.V."/>
            <person name="Vagvolgyi C."/>
            <person name="Papp T."/>
            <person name="Martin F.M."/>
            <person name="Miettinen O."/>
            <person name="Hibbett D.S."/>
            <person name="Nagy L.G."/>
        </authorList>
    </citation>
    <scope>NUCLEOTIDE SEQUENCE [LARGE SCALE GENOMIC DNA]</scope>
    <source>
        <strain evidence="2 3">CBS 962.96</strain>
    </source>
</reference>
<proteinExistence type="predicted"/>
<dbReference type="InterPro" id="IPR011059">
    <property type="entry name" value="Metal-dep_hydrolase_composite"/>
</dbReference>
<gene>
    <name evidence="2" type="ORF">K435DRAFT_862060</name>
</gene>
<keyword evidence="1" id="KW-0472">Membrane</keyword>
<dbReference type="Proteomes" id="UP000297245">
    <property type="component" value="Unassembled WGS sequence"/>
</dbReference>
<evidence type="ECO:0008006" key="4">
    <source>
        <dbReference type="Google" id="ProtNLM"/>
    </source>
</evidence>
<keyword evidence="1" id="KW-1133">Transmembrane helix</keyword>
<dbReference type="EMBL" id="ML179265">
    <property type="protein sequence ID" value="THU92872.1"/>
    <property type="molecule type" value="Genomic_DNA"/>
</dbReference>
<dbReference type="Gene3D" id="3.10.310.70">
    <property type="match status" value="1"/>
</dbReference>